<dbReference type="SUPFAM" id="SSF56925">
    <property type="entry name" value="OMPA-like"/>
    <property type="match status" value="1"/>
</dbReference>
<keyword evidence="1" id="KW-0732">Signal</keyword>
<feature type="domain" description="Outer membrane protein beta-barrel" evidence="2">
    <location>
        <begin position="25"/>
        <end position="205"/>
    </location>
</feature>
<proteinExistence type="predicted"/>
<sequence>MSNKSTSNRFAKLAKDLIPGIKISALLCVVSFAASHLHAQALPTATSAGVLQAGGEFNYANSDYVPQKIKGGGAYVGFDFKYHYGIEAEFHQINDPDPTTQIYERTYEIGPRYVLHFHRIEPFAKVMYGRGVFNYPEVPSLTPGGPPQGNAANLAYNIAAAGIGVDYRLTRSINVRAEYEFQKWFGFPPNGLSPQVLGIGAAYRFH</sequence>
<dbReference type="Proteomes" id="UP000534186">
    <property type="component" value="Unassembled WGS sequence"/>
</dbReference>
<dbReference type="Pfam" id="PF13505">
    <property type="entry name" value="OMP_b-brl"/>
    <property type="match status" value="1"/>
</dbReference>
<evidence type="ECO:0000259" key="2">
    <source>
        <dbReference type="Pfam" id="PF13505"/>
    </source>
</evidence>
<evidence type="ECO:0000313" key="4">
    <source>
        <dbReference type="Proteomes" id="UP000534186"/>
    </source>
</evidence>
<dbReference type="InterPro" id="IPR027385">
    <property type="entry name" value="Beta-barrel_OMP"/>
</dbReference>
<accession>A0A7Y9NIA1</accession>
<name>A0A7Y9NIA1_9BACT</name>
<comment type="caution">
    <text evidence="3">The sequence shown here is derived from an EMBL/GenBank/DDBJ whole genome shotgun (WGS) entry which is preliminary data.</text>
</comment>
<protein>
    <submittedName>
        <fullName evidence="3">Opacity protein-like surface antigen</fullName>
    </submittedName>
</protein>
<dbReference type="AlphaFoldDB" id="A0A7Y9NIA1"/>
<dbReference type="Gene3D" id="2.40.160.20">
    <property type="match status" value="1"/>
</dbReference>
<reference evidence="3 4" key="1">
    <citation type="submission" date="2020-07" db="EMBL/GenBank/DDBJ databases">
        <title>Genomic Encyclopedia of Type Strains, Phase IV (KMG-V): Genome sequencing to study the core and pangenomes of soil and plant-associated prokaryotes.</title>
        <authorList>
            <person name="Whitman W."/>
        </authorList>
    </citation>
    <scope>NUCLEOTIDE SEQUENCE [LARGE SCALE GENOMIC DNA]</scope>
    <source>
        <strain evidence="3 4">M8UP30</strain>
    </source>
</reference>
<evidence type="ECO:0000256" key="1">
    <source>
        <dbReference type="ARBA" id="ARBA00022729"/>
    </source>
</evidence>
<dbReference type="EMBL" id="JACCCV010000001">
    <property type="protein sequence ID" value="NYF49637.1"/>
    <property type="molecule type" value="Genomic_DNA"/>
</dbReference>
<organism evidence="3 4">
    <name type="scientific">Tunturiibacter lichenicola</name>
    <dbReference type="NCBI Taxonomy" id="2051959"/>
    <lineage>
        <taxon>Bacteria</taxon>
        <taxon>Pseudomonadati</taxon>
        <taxon>Acidobacteriota</taxon>
        <taxon>Terriglobia</taxon>
        <taxon>Terriglobales</taxon>
        <taxon>Acidobacteriaceae</taxon>
        <taxon>Tunturiibacter</taxon>
    </lineage>
</organism>
<evidence type="ECO:0000313" key="3">
    <source>
        <dbReference type="EMBL" id="NYF49637.1"/>
    </source>
</evidence>
<dbReference type="InterPro" id="IPR011250">
    <property type="entry name" value="OMP/PagP_B-barrel"/>
</dbReference>
<gene>
    <name evidence="3" type="ORF">HDF12_000002</name>
</gene>